<dbReference type="EMBL" id="AP023175">
    <property type="protein sequence ID" value="BCF91893.1"/>
    <property type="molecule type" value="Genomic_DNA"/>
</dbReference>
<dbReference type="SUPFAM" id="SSF69279">
    <property type="entry name" value="Phage tail proteins"/>
    <property type="match status" value="2"/>
</dbReference>
<dbReference type="InterPro" id="IPR054030">
    <property type="entry name" value="Gp5_Vgr_C"/>
</dbReference>
<dbReference type="InterPro" id="IPR017847">
    <property type="entry name" value="T6SS_RhsGE_Vgr_subset"/>
</dbReference>
<organism evidence="6 7">
    <name type="scientific">Paraburkholderia largidicola</name>
    <dbReference type="NCBI Taxonomy" id="3014751"/>
    <lineage>
        <taxon>Bacteria</taxon>
        <taxon>Pseudomonadati</taxon>
        <taxon>Pseudomonadota</taxon>
        <taxon>Betaproteobacteria</taxon>
        <taxon>Burkholderiales</taxon>
        <taxon>Burkholderiaceae</taxon>
        <taxon>Paraburkholderia</taxon>
    </lineage>
</organism>
<dbReference type="InterPro" id="IPR037026">
    <property type="entry name" value="Vgr_OB-fold_dom_sf"/>
</dbReference>
<name>A0A7I8BTP1_9BURK</name>
<keyword evidence="7" id="KW-1185">Reference proteome</keyword>
<evidence type="ECO:0000313" key="7">
    <source>
        <dbReference type="Proteomes" id="UP000510888"/>
    </source>
</evidence>
<dbReference type="RefSeq" id="WP_180723102.1">
    <property type="nucleotide sequence ID" value="NZ_AP023175.1"/>
</dbReference>
<dbReference type="NCBIfam" id="TIGR03361">
    <property type="entry name" value="VI_Rhs_Vgr"/>
    <property type="match status" value="1"/>
</dbReference>
<reference evidence="6 7" key="1">
    <citation type="journal article" date="2020" name="Genes (Basel)">
        <title>Genomic Comparison of Insect Gut Symbionts from Divergent Burkholderia Subclades.</title>
        <authorList>
            <person name="Takeshita K."/>
            <person name="Kikuchi Y."/>
        </authorList>
    </citation>
    <scope>NUCLEOTIDE SEQUENCE [LARGE SCALE GENOMIC DNA]</scope>
    <source>
        <strain evidence="6 7">PGU16</strain>
    </source>
</reference>
<protein>
    <recommendedName>
        <fullName evidence="8">Type IV secretion protein Rhs</fullName>
    </recommendedName>
</protein>
<dbReference type="SUPFAM" id="SSF69349">
    <property type="entry name" value="Phage fibre proteins"/>
    <property type="match status" value="1"/>
</dbReference>
<dbReference type="NCBIfam" id="TIGR01646">
    <property type="entry name" value="vgr_GE"/>
    <property type="match status" value="1"/>
</dbReference>
<dbReference type="AlphaFoldDB" id="A0A7I8BTP1"/>
<dbReference type="InterPro" id="IPR050708">
    <property type="entry name" value="T6SS_VgrG/RHS"/>
</dbReference>
<dbReference type="PANTHER" id="PTHR32305">
    <property type="match status" value="1"/>
</dbReference>
<dbReference type="InterPro" id="IPR006533">
    <property type="entry name" value="T6SS_Vgr_RhsGE"/>
</dbReference>
<dbReference type="Gene3D" id="3.55.50.10">
    <property type="entry name" value="Baseplate protein-like domains"/>
    <property type="match status" value="1"/>
</dbReference>
<dbReference type="Gene3D" id="2.30.110.50">
    <property type="match status" value="1"/>
</dbReference>
<dbReference type="GO" id="GO:0005576">
    <property type="term" value="C:extracellular region"/>
    <property type="evidence" value="ECO:0007669"/>
    <property type="project" value="UniProtKB-SubCell"/>
</dbReference>
<feature type="domain" description="Gp5/Type VI secretion system Vgr protein OB-fold" evidence="4">
    <location>
        <begin position="417"/>
        <end position="484"/>
    </location>
</feature>
<evidence type="ECO:0000256" key="1">
    <source>
        <dbReference type="ARBA" id="ARBA00004613"/>
    </source>
</evidence>
<evidence type="ECO:0000313" key="6">
    <source>
        <dbReference type="EMBL" id="BCF91893.1"/>
    </source>
</evidence>
<dbReference type="SUPFAM" id="SSF69255">
    <property type="entry name" value="gp5 N-terminal domain-like"/>
    <property type="match status" value="1"/>
</dbReference>
<keyword evidence="3" id="KW-0964">Secreted</keyword>
<accession>A0A7I8BTP1</accession>
<evidence type="ECO:0008006" key="8">
    <source>
        <dbReference type="Google" id="ProtNLM"/>
    </source>
</evidence>
<evidence type="ECO:0000256" key="3">
    <source>
        <dbReference type="ARBA" id="ARBA00022525"/>
    </source>
</evidence>
<comment type="similarity">
    <text evidence="2">Belongs to the VgrG protein family.</text>
</comment>
<dbReference type="PANTHER" id="PTHR32305:SF15">
    <property type="entry name" value="PROTEIN RHSA-RELATED"/>
    <property type="match status" value="1"/>
</dbReference>
<gene>
    <name evidence="6" type="ORF">PPGU16_49600</name>
</gene>
<dbReference type="Proteomes" id="UP000510888">
    <property type="component" value="Chromosome 2"/>
</dbReference>
<proteinExistence type="inferred from homology"/>
<dbReference type="Pfam" id="PF22178">
    <property type="entry name" value="Gp5_trimer_C"/>
    <property type="match status" value="1"/>
</dbReference>
<evidence type="ECO:0000259" key="4">
    <source>
        <dbReference type="Pfam" id="PF04717"/>
    </source>
</evidence>
<feature type="domain" description="Gp5/Type VI secretion system Vgr C-terminal trimerisation" evidence="5">
    <location>
        <begin position="501"/>
        <end position="604"/>
    </location>
</feature>
<sequence length="726" mass="81055">MLNFLTARTLSVSGPALPQFPDGSPVLQLAALRGEEKLSSLYGYDLFLTTPLDMPEEEAASVDLKALIGTELTVTIQLDGMGEFVAGATGLTGSANIGAGTREISGIVMEAGFVEQLNRQSRYRVLLQPWIALMDLRLDYRIFQRKTVVEILEAVFGNYLYSYDLRLSGTYPVLDFQVQYGETDFHFVQRLMAEHGIYWFVEHSNTFHRMVLVDHLGAHKTVESAAYQTLWYYPPGHKIDREYIGRFNTSDRLQTGIWTTNDFDFKKPKAQLQAQNELAQDTAHNQLERYEWPGDYTDREHGEQFARVRMEELYAQGEVASGGGNVRSIVCGTTFTLAGHPQAGANREYLVLRATLEAEEVAEVTGSGAQYRIRTEFAVQPATTVFRPSREHYPKPRTTGPQTAIVTGAPGSEIWTDQYGRVKLAFHWDRHGPKDHNSSCWVRVSYPWAGSNFGGIHIPRVGTEVIVDFVNGDPDLPIVTGRVYNAMTMPPWDLPGNATQSGILTRSSKDGGYGNANAIRFEDKKGAEELWLQAEKDMRTEVENDESHAVRHDRIKTVENDENTTIGHDRSETVGNNEQVKIGHDRHHRIDHDAFLEIGRNHTLHIAKDRIEEIGNHRKDRITANHLVDIKGHAEHTVQGHYQLQAGQALDLSSKVLTLMAGDVAKIQGPAGTITLDGNGITLEAVRIVLKGPVQSTTGWVKNALEMRSDVRDGSTFDPETFPFSG</sequence>
<dbReference type="InterPro" id="IPR006531">
    <property type="entry name" value="Gp5/Vgr_OB"/>
</dbReference>
<dbReference type="Gene3D" id="2.40.50.230">
    <property type="entry name" value="Gp5 N-terminal domain"/>
    <property type="match status" value="1"/>
</dbReference>
<dbReference type="KEGG" id="plad:PPGU16_49600"/>
<dbReference type="Pfam" id="PF05954">
    <property type="entry name" value="Phage_GPD"/>
    <property type="match status" value="1"/>
</dbReference>
<dbReference type="Pfam" id="PF04717">
    <property type="entry name" value="Phage_base_V"/>
    <property type="match status" value="1"/>
</dbReference>
<evidence type="ECO:0000256" key="2">
    <source>
        <dbReference type="ARBA" id="ARBA00005558"/>
    </source>
</evidence>
<dbReference type="Gene3D" id="4.10.220.110">
    <property type="match status" value="1"/>
</dbReference>
<comment type="subcellular location">
    <subcellularLocation>
        <location evidence="1">Secreted</location>
    </subcellularLocation>
</comment>
<evidence type="ECO:0000259" key="5">
    <source>
        <dbReference type="Pfam" id="PF22178"/>
    </source>
</evidence>